<evidence type="ECO:0000313" key="2">
    <source>
        <dbReference type="Proteomes" id="UP000252519"/>
    </source>
</evidence>
<accession>A0A368GC86</accession>
<dbReference type="Proteomes" id="UP000252519">
    <property type="component" value="Unassembled WGS sequence"/>
</dbReference>
<keyword evidence="2" id="KW-1185">Reference proteome</keyword>
<dbReference type="EMBL" id="JOJR01000241">
    <property type="protein sequence ID" value="RCN41318.1"/>
    <property type="molecule type" value="Genomic_DNA"/>
</dbReference>
<comment type="caution">
    <text evidence="1">The sequence shown here is derived from an EMBL/GenBank/DDBJ whole genome shotgun (WGS) entry which is preliminary data.</text>
</comment>
<name>A0A368GC86_ANCCA</name>
<dbReference type="OrthoDB" id="5845118at2759"/>
<organism evidence="1 2">
    <name type="scientific">Ancylostoma caninum</name>
    <name type="common">Dog hookworm</name>
    <dbReference type="NCBI Taxonomy" id="29170"/>
    <lineage>
        <taxon>Eukaryota</taxon>
        <taxon>Metazoa</taxon>
        <taxon>Ecdysozoa</taxon>
        <taxon>Nematoda</taxon>
        <taxon>Chromadorea</taxon>
        <taxon>Rhabditida</taxon>
        <taxon>Rhabditina</taxon>
        <taxon>Rhabditomorpha</taxon>
        <taxon>Strongyloidea</taxon>
        <taxon>Ancylostomatidae</taxon>
        <taxon>Ancylostomatinae</taxon>
        <taxon>Ancylostoma</taxon>
    </lineage>
</organism>
<gene>
    <name evidence="1" type="ORF">ANCCAN_12742</name>
</gene>
<reference evidence="1 2" key="1">
    <citation type="submission" date="2014-10" db="EMBL/GenBank/DDBJ databases">
        <title>Draft genome of the hookworm Ancylostoma caninum.</title>
        <authorList>
            <person name="Mitreva M."/>
        </authorList>
    </citation>
    <scope>NUCLEOTIDE SEQUENCE [LARGE SCALE GENOMIC DNA]</scope>
    <source>
        <strain evidence="1 2">Baltimore</strain>
    </source>
</reference>
<proteinExistence type="predicted"/>
<protein>
    <submittedName>
        <fullName evidence="1">Uncharacterized protein</fullName>
    </submittedName>
</protein>
<dbReference type="AlphaFoldDB" id="A0A368GC86"/>
<sequence length="164" mass="18874">MVGFAVCRPQINTFMNATFPELEELSDEDLKEFSSFMKIIRDSGMTKEQKLEEVRVMLANESAEETKEALEQTELAIELNDWLTDQTKNTSPKVKEAIFKIYDLLCDVSFLKKTPADRIAEIEEIVKPLSDSEKKELEQLDEISKKKAKDLGIELPSQITKKRR</sequence>
<evidence type="ECO:0000313" key="1">
    <source>
        <dbReference type="EMBL" id="RCN41318.1"/>
    </source>
</evidence>